<dbReference type="AlphaFoldDB" id="A0A4Q9KJ15"/>
<evidence type="ECO:0000256" key="2">
    <source>
        <dbReference type="HAMAP-Rule" id="MF_00274"/>
    </source>
</evidence>
<gene>
    <name evidence="4" type="ORF">ET996_12250</name>
</gene>
<dbReference type="InterPro" id="IPR004401">
    <property type="entry name" value="YbaB/EbfC"/>
</dbReference>
<comment type="caution">
    <text evidence="4">The sequence shown here is derived from an EMBL/GenBank/DDBJ whole genome shotgun (WGS) entry which is preliminary data.</text>
</comment>
<dbReference type="GO" id="GO:0005829">
    <property type="term" value="C:cytosol"/>
    <property type="evidence" value="ECO:0007669"/>
    <property type="project" value="TreeGrafter"/>
</dbReference>
<accession>A0A4Q9KJ15</accession>
<feature type="coiled-coil region" evidence="3">
    <location>
        <begin position="10"/>
        <end position="37"/>
    </location>
</feature>
<dbReference type="Proteomes" id="UP000291933">
    <property type="component" value="Unassembled WGS sequence"/>
</dbReference>
<evidence type="ECO:0000313" key="5">
    <source>
        <dbReference type="Proteomes" id="UP000291933"/>
    </source>
</evidence>
<keyword evidence="2" id="KW-0963">Cytoplasm</keyword>
<reference evidence="4 5" key="1">
    <citation type="submission" date="2019-01" db="EMBL/GenBank/DDBJ databases">
        <title>Lactibacter flavus gen. nov., sp. nov., a novel bacterium of the family Propionibacteriaceae isolated from raw milk and dairy products.</title>
        <authorList>
            <person name="Huptas C."/>
            <person name="Wenning M."/>
            <person name="Breitenwieser F."/>
            <person name="Doll E."/>
            <person name="Von Neubeck M."/>
            <person name="Busse H.-J."/>
            <person name="Scherer S."/>
        </authorList>
    </citation>
    <scope>NUCLEOTIDE SEQUENCE [LARGE SCALE GENOMIC DNA]</scope>
    <source>
        <strain evidence="4 5">DSM 22130</strain>
    </source>
</reference>
<dbReference type="NCBIfam" id="TIGR00103">
    <property type="entry name" value="DNA_YbaB_EbfC"/>
    <property type="match status" value="1"/>
</dbReference>
<dbReference type="Pfam" id="PF02575">
    <property type="entry name" value="YbaB_DNA_bd"/>
    <property type="match status" value="1"/>
</dbReference>
<sequence>MFNPEGGFDMGALLQQAQALQEQLKNTQDELANKRITGSAGGDLVEVTMSGTQELVDITIKPEACDPADVESLQDLIVAAFRDAAHKAQALASASLPQIPGF</sequence>
<dbReference type="GO" id="GO:0003677">
    <property type="term" value="F:DNA binding"/>
    <property type="evidence" value="ECO:0007669"/>
    <property type="project" value="UniProtKB-UniRule"/>
</dbReference>
<keyword evidence="1 2" id="KW-0238">DNA-binding</keyword>
<comment type="subunit">
    <text evidence="2">Homodimer.</text>
</comment>
<dbReference type="PANTHER" id="PTHR33449">
    <property type="entry name" value="NUCLEOID-ASSOCIATED PROTEIN YBAB"/>
    <property type="match status" value="1"/>
</dbReference>
<protein>
    <recommendedName>
        <fullName evidence="2">Nucleoid-associated protein ET996_12250</fullName>
    </recommendedName>
</protein>
<organism evidence="4 5">
    <name type="scientific">Propioniciclava tarda</name>
    <dbReference type="NCBI Taxonomy" id="433330"/>
    <lineage>
        <taxon>Bacteria</taxon>
        <taxon>Bacillati</taxon>
        <taxon>Actinomycetota</taxon>
        <taxon>Actinomycetes</taxon>
        <taxon>Propionibacteriales</taxon>
        <taxon>Propionibacteriaceae</taxon>
        <taxon>Propioniciclava</taxon>
    </lineage>
</organism>
<dbReference type="PANTHER" id="PTHR33449:SF1">
    <property type="entry name" value="NUCLEOID-ASSOCIATED PROTEIN YBAB"/>
    <property type="match status" value="1"/>
</dbReference>
<name>A0A4Q9KJ15_PROTD</name>
<keyword evidence="3" id="KW-0175">Coiled coil</keyword>
<comment type="subcellular location">
    <subcellularLocation>
        <location evidence="2">Cytoplasm</location>
        <location evidence="2">Nucleoid</location>
    </subcellularLocation>
</comment>
<dbReference type="Gene3D" id="3.30.1310.10">
    <property type="entry name" value="Nucleoid-associated protein YbaB-like domain"/>
    <property type="match status" value="1"/>
</dbReference>
<dbReference type="SUPFAM" id="SSF82607">
    <property type="entry name" value="YbaB-like"/>
    <property type="match status" value="1"/>
</dbReference>
<proteinExistence type="inferred from homology"/>
<dbReference type="PIRSF" id="PIRSF004555">
    <property type="entry name" value="UCP004555"/>
    <property type="match status" value="1"/>
</dbReference>
<evidence type="ECO:0000313" key="4">
    <source>
        <dbReference type="EMBL" id="TBT93142.1"/>
    </source>
</evidence>
<dbReference type="HAMAP" id="MF_00274">
    <property type="entry name" value="DNA_YbaB_EbfC"/>
    <property type="match status" value="1"/>
</dbReference>
<dbReference type="GO" id="GO:0043590">
    <property type="term" value="C:bacterial nucleoid"/>
    <property type="evidence" value="ECO:0007669"/>
    <property type="project" value="UniProtKB-UniRule"/>
</dbReference>
<dbReference type="EMBL" id="SDMR01000018">
    <property type="protein sequence ID" value="TBT93142.1"/>
    <property type="molecule type" value="Genomic_DNA"/>
</dbReference>
<keyword evidence="5" id="KW-1185">Reference proteome</keyword>
<comment type="function">
    <text evidence="2">Binds to DNA and alters its conformation. May be involved in regulation of gene expression, nucleoid organization and DNA protection.</text>
</comment>
<evidence type="ECO:0000256" key="3">
    <source>
        <dbReference type="SAM" id="Coils"/>
    </source>
</evidence>
<comment type="similarity">
    <text evidence="2">Belongs to the YbaB/EbfC family.</text>
</comment>
<dbReference type="OrthoDB" id="9809370at2"/>
<dbReference type="InterPro" id="IPR036894">
    <property type="entry name" value="YbaB-like_sf"/>
</dbReference>
<evidence type="ECO:0000256" key="1">
    <source>
        <dbReference type="ARBA" id="ARBA00023125"/>
    </source>
</evidence>